<accession>A0AAV4HQ38</accession>
<evidence type="ECO:0000313" key="1">
    <source>
        <dbReference type="EMBL" id="GFS00268.1"/>
    </source>
</evidence>
<dbReference type="Proteomes" id="UP000762676">
    <property type="component" value="Unassembled WGS sequence"/>
</dbReference>
<evidence type="ECO:0000313" key="2">
    <source>
        <dbReference type="Proteomes" id="UP000762676"/>
    </source>
</evidence>
<dbReference type="EMBL" id="BMAT01012840">
    <property type="protein sequence ID" value="GFS00268.1"/>
    <property type="molecule type" value="Genomic_DNA"/>
</dbReference>
<sequence length="131" mass="14582">MIECGHIPSISTPDIFPQPAHRNLSGISVNDRIWPNPLNLNSRHLLQPAHRNLSGISIYDRIPSISTPGIFPQPAHRNLSGISVYDRNPSVSTPGIFPQPAYRNLSGISIYDRMWPNPLNLNSRHLSLTST</sequence>
<keyword evidence="2" id="KW-1185">Reference proteome</keyword>
<protein>
    <submittedName>
        <fullName evidence="1">Uncharacterized protein</fullName>
    </submittedName>
</protein>
<proteinExistence type="predicted"/>
<dbReference type="AlphaFoldDB" id="A0AAV4HQ38"/>
<name>A0AAV4HQ38_9GAST</name>
<comment type="caution">
    <text evidence="1">The sequence shown here is derived from an EMBL/GenBank/DDBJ whole genome shotgun (WGS) entry which is preliminary data.</text>
</comment>
<reference evidence="1 2" key="1">
    <citation type="journal article" date="2021" name="Elife">
        <title>Chloroplast acquisition without the gene transfer in kleptoplastic sea slugs, Plakobranchus ocellatus.</title>
        <authorList>
            <person name="Maeda T."/>
            <person name="Takahashi S."/>
            <person name="Yoshida T."/>
            <person name="Shimamura S."/>
            <person name="Takaki Y."/>
            <person name="Nagai Y."/>
            <person name="Toyoda A."/>
            <person name="Suzuki Y."/>
            <person name="Arimoto A."/>
            <person name="Ishii H."/>
            <person name="Satoh N."/>
            <person name="Nishiyama T."/>
            <person name="Hasebe M."/>
            <person name="Maruyama T."/>
            <person name="Minagawa J."/>
            <person name="Obokata J."/>
            <person name="Shigenobu S."/>
        </authorList>
    </citation>
    <scope>NUCLEOTIDE SEQUENCE [LARGE SCALE GENOMIC DNA]</scope>
</reference>
<gene>
    <name evidence="1" type="ORF">ElyMa_006395000</name>
</gene>
<organism evidence="1 2">
    <name type="scientific">Elysia marginata</name>
    <dbReference type="NCBI Taxonomy" id="1093978"/>
    <lineage>
        <taxon>Eukaryota</taxon>
        <taxon>Metazoa</taxon>
        <taxon>Spiralia</taxon>
        <taxon>Lophotrochozoa</taxon>
        <taxon>Mollusca</taxon>
        <taxon>Gastropoda</taxon>
        <taxon>Heterobranchia</taxon>
        <taxon>Euthyneura</taxon>
        <taxon>Panpulmonata</taxon>
        <taxon>Sacoglossa</taxon>
        <taxon>Placobranchoidea</taxon>
        <taxon>Plakobranchidae</taxon>
        <taxon>Elysia</taxon>
    </lineage>
</organism>